<dbReference type="OrthoDB" id="10288291at2759"/>
<dbReference type="EMBL" id="QWIT01000172">
    <property type="protein sequence ID" value="RMZ29236.1"/>
    <property type="molecule type" value="Genomic_DNA"/>
</dbReference>
<proteinExistence type="predicted"/>
<evidence type="ECO:0000313" key="1">
    <source>
        <dbReference type="EMBL" id="RMZ29236.1"/>
    </source>
</evidence>
<evidence type="ECO:0000313" key="2">
    <source>
        <dbReference type="Proteomes" id="UP000281677"/>
    </source>
</evidence>
<protein>
    <submittedName>
        <fullName evidence="1">Uncharacterized protein</fullName>
    </submittedName>
</protein>
<reference evidence="1 2" key="1">
    <citation type="journal article" date="2018" name="BMC Genomics">
        <title>Genomic evidence for intraspecific hybridization in a clonal and extremely halotolerant yeast.</title>
        <authorList>
            <person name="Gostincar C."/>
            <person name="Stajich J.E."/>
            <person name="Zupancic J."/>
            <person name="Zalar P."/>
            <person name="Gunde-Cimerman N."/>
        </authorList>
    </citation>
    <scope>NUCLEOTIDE SEQUENCE [LARGE SCALE GENOMIC DNA]</scope>
    <source>
        <strain evidence="1 2">EXF-120</strain>
    </source>
</reference>
<organism evidence="1 2">
    <name type="scientific">Hortaea werneckii</name>
    <name type="common">Black yeast</name>
    <name type="synonym">Cladosporium werneckii</name>
    <dbReference type="NCBI Taxonomy" id="91943"/>
    <lineage>
        <taxon>Eukaryota</taxon>
        <taxon>Fungi</taxon>
        <taxon>Dikarya</taxon>
        <taxon>Ascomycota</taxon>
        <taxon>Pezizomycotina</taxon>
        <taxon>Dothideomycetes</taxon>
        <taxon>Dothideomycetidae</taxon>
        <taxon>Mycosphaerellales</taxon>
        <taxon>Teratosphaeriaceae</taxon>
        <taxon>Hortaea</taxon>
    </lineage>
</organism>
<dbReference type="VEuPathDB" id="FungiDB:BTJ68_05114"/>
<gene>
    <name evidence="1" type="ORF">D0859_06653</name>
</gene>
<comment type="caution">
    <text evidence="1">The sequence shown here is derived from an EMBL/GenBank/DDBJ whole genome shotgun (WGS) entry which is preliminary data.</text>
</comment>
<dbReference type="Proteomes" id="UP000281677">
    <property type="component" value="Unassembled WGS sequence"/>
</dbReference>
<name>A0A3M7IVA5_HORWE</name>
<dbReference type="AlphaFoldDB" id="A0A3M7IVA5"/>
<accession>A0A3M7IVA5</accession>
<sequence length="94" mass="10334">MASARILHSCSPLHQPRCYTSFGTRHQRHVCTAPRISLLPGDVKKRVGSGKTTELARIVDFGLRAALHIGHPKSRLLSVKTLPLVVGKREFTPA</sequence>